<dbReference type="Gene3D" id="2.40.420.20">
    <property type="match status" value="1"/>
</dbReference>
<evidence type="ECO:0000259" key="4">
    <source>
        <dbReference type="Pfam" id="PF25917"/>
    </source>
</evidence>
<dbReference type="Pfam" id="PF25954">
    <property type="entry name" value="Beta-barrel_RND_2"/>
    <property type="match status" value="1"/>
</dbReference>
<dbReference type="PANTHER" id="PTHR30469">
    <property type="entry name" value="MULTIDRUG RESISTANCE PROTEIN MDTA"/>
    <property type="match status" value="1"/>
</dbReference>
<evidence type="ECO:0000259" key="5">
    <source>
        <dbReference type="Pfam" id="PF25954"/>
    </source>
</evidence>
<protein>
    <submittedName>
        <fullName evidence="6">Efflux RND transporter periplasmic adaptor subunit</fullName>
    </submittedName>
</protein>
<dbReference type="Pfam" id="PF25917">
    <property type="entry name" value="BSH_RND"/>
    <property type="match status" value="1"/>
</dbReference>
<dbReference type="InterPro" id="IPR006143">
    <property type="entry name" value="RND_pump_MFP"/>
</dbReference>
<evidence type="ECO:0000256" key="1">
    <source>
        <dbReference type="ARBA" id="ARBA00009477"/>
    </source>
</evidence>
<dbReference type="InterPro" id="IPR058792">
    <property type="entry name" value="Beta-barrel_RND_2"/>
</dbReference>
<dbReference type="SUPFAM" id="SSF111369">
    <property type="entry name" value="HlyD-like secretion proteins"/>
    <property type="match status" value="1"/>
</dbReference>
<feature type="coiled-coil region" evidence="2">
    <location>
        <begin position="104"/>
        <end position="155"/>
    </location>
</feature>
<gene>
    <name evidence="6" type="ORF">NJU99_03820</name>
</gene>
<reference evidence="6" key="1">
    <citation type="submission" date="2022-07" db="EMBL/GenBank/DDBJ databases">
        <title>Arcobacter roscoffensis sp. nov., a marine bacterium isolated from coastal seawater collected from Roscoff, France.</title>
        <authorList>
            <person name="Pascual J."/>
            <person name="Lepeaux C."/>
            <person name="Methner A."/>
            <person name="Overmann J."/>
        </authorList>
    </citation>
    <scope>NUCLEOTIDE SEQUENCE</scope>
    <source>
        <strain evidence="6">ARW1-2F2</strain>
    </source>
</reference>
<dbReference type="Gene3D" id="1.10.287.470">
    <property type="entry name" value="Helix hairpin bin"/>
    <property type="match status" value="1"/>
</dbReference>
<dbReference type="EMBL" id="CP100595">
    <property type="protein sequence ID" value="UTJ07227.1"/>
    <property type="molecule type" value="Genomic_DNA"/>
</dbReference>
<feature type="domain" description="CusB-like beta-barrel" evidence="5">
    <location>
        <begin position="204"/>
        <end position="276"/>
    </location>
</feature>
<dbReference type="Gene3D" id="2.40.50.100">
    <property type="match status" value="1"/>
</dbReference>
<dbReference type="NCBIfam" id="TIGR01730">
    <property type="entry name" value="RND_mfp"/>
    <property type="match status" value="1"/>
</dbReference>
<feature type="domain" description="Multidrug resistance protein MdtA-like alpha-helical hairpin" evidence="3">
    <location>
        <begin position="99"/>
        <end position="166"/>
    </location>
</feature>
<proteinExistence type="inferred from homology"/>
<comment type="similarity">
    <text evidence="1">Belongs to the membrane fusion protein (MFP) (TC 8.A.1) family.</text>
</comment>
<accession>A0ABY5E6H5</accession>
<organism evidence="6 7">
    <name type="scientific">Arcobacter roscoffensis</name>
    <dbReference type="NCBI Taxonomy" id="2961520"/>
    <lineage>
        <taxon>Bacteria</taxon>
        <taxon>Pseudomonadati</taxon>
        <taxon>Campylobacterota</taxon>
        <taxon>Epsilonproteobacteria</taxon>
        <taxon>Campylobacterales</taxon>
        <taxon>Arcobacteraceae</taxon>
        <taxon>Arcobacter</taxon>
    </lineage>
</organism>
<sequence length="369" mass="41445">MKNLVLAIFILVAFTACQEKEEKVQKQDIKTVFATLPIAKDSNENRVFNATAISNNETKLSFKVEGNIIYLKTKIGDEVKKDELIAKLDSKPYELRVSQIKYALSEARASLQNAKSTYERVKKLYINQNASVSDIDKAKAAYEATSAKVKNITKELDYAKLKLSYTKLYSPMNAYISLKYVHENENVAVGTPVVLLGDKLIDEVSVQVPESIINRIKQNDLVKVVFTSLDKNRVFTAKVKEVSKYASSKSKTYKVVAKLNNSSNLIKSGMSADVYFNLLDDSKTSIYCVPSNSVLNDKEGYFVYTLIRNEKSQKDYMVKKTMVKVGELTSDGFEILEGLNSDDLVLKAGMSEVYEQMKVQISNLKDLGK</sequence>
<evidence type="ECO:0000313" key="7">
    <source>
        <dbReference type="Proteomes" id="UP001060012"/>
    </source>
</evidence>
<keyword evidence="7" id="KW-1185">Reference proteome</keyword>
<evidence type="ECO:0000259" key="3">
    <source>
        <dbReference type="Pfam" id="PF25876"/>
    </source>
</evidence>
<dbReference type="RefSeq" id="WP_254577405.1">
    <property type="nucleotide sequence ID" value="NZ_CP100595.1"/>
</dbReference>
<dbReference type="InterPro" id="IPR058624">
    <property type="entry name" value="MdtA-like_HH"/>
</dbReference>
<evidence type="ECO:0000313" key="6">
    <source>
        <dbReference type="EMBL" id="UTJ07227.1"/>
    </source>
</evidence>
<feature type="domain" description="Multidrug resistance protein MdtA-like barrel-sandwich hybrid" evidence="4">
    <location>
        <begin position="62"/>
        <end position="191"/>
    </location>
</feature>
<keyword evidence="2" id="KW-0175">Coiled coil</keyword>
<dbReference type="InterPro" id="IPR058625">
    <property type="entry name" value="MdtA-like_BSH"/>
</dbReference>
<dbReference type="Proteomes" id="UP001060012">
    <property type="component" value="Chromosome"/>
</dbReference>
<dbReference type="PANTHER" id="PTHR30469:SF20">
    <property type="entry name" value="EFFLUX RND TRANSPORTER PERIPLASMIC ADAPTOR SUBUNIT"/>
    <property type="match status" value="1"/>
</dbReference>
<dbReference type="PROSITE" id="PS51257">
    <property type="entry name" value="PROKAR_LIPOPROTEIN"/>
    <property type="match status" value="1"/>
</dbReference>
<dbReference type="Pfam" id="PF25876">
    <property type="entry name" value="HH_MFP_RND"/>
    <property type="match status" value="1"/>
</dbReference>
<dbReference type="Gene3D" id="2.40.30.170">
    <property type="match status" value="1"/>
</dbReference>
<evidence type="ECO:0000256" key="2">
    <source>
        <dbReference type="SAM" id="Coils"/>
    </source>
</evidence>
<name>A0ABY5E6H5_9BACT</name>